<accession>A0A8J5JRY8</accession>
<dbReference type="AlphaFoldDB" id="A0A8J5JRY8"/>
<name>A0A8J5JRY8_HOMAM</name>
<gene>
    <name evidence="1" type="ORF">Hamer_G024237</name>
</gene>
<keyword evidence="2" id="KW-1185">Reference proteome</keyword>
<reference evidence="1" key="1">
    <citation type="journal article" date="2021" name="Sci. Adv.">
        <title>The American lobster genome reveals insights on longevity, neural, and immune adaptations.</title>
        <authorList>
            <person name="Polinski J.M."/>
            <person name="Zimin A.V."/>
            <person name="Clark K.F."/>
            <person name="Kohn A.B."/>
            <person name="Sadowski N."/>
            <person name="Timp W."/>
            <person name="Ptitsyn A."/>
            <person name="Khanna P."/>
            <person name="Romanova D.Y."/>
            <person name="Williams P."/>
            <person name="Greenwood S.J."/>
            <person name="Moroz L.L."/>
            <person name="Walt D.R."/>
            <person name="Bodnar A.G."/>
        </authorList>
    </citation>
    <scope>NUCLEOTIDE SEQUENCE</scope>
    <source>
        <strain evidence="1">GMGI-L3</strain>
    </source>
</reference>
<comment type="caution">
    <text evidence="1">The sequence shown here is derived from an EMBL/GenBank/DDBJ whole genome shotgun (WGS) entry which is preliminary data.</text>
</comment>
<dbReference type="EMBL" id="JAHLQT010031019">
    <property type="protein sequence ID" value="KAG7160675.1"/>
    <property type="molecule type" value="Genomic_DNA"/>
</dbReference>
<proteinExistence type="predicted"/>
<sequence>MLKNFAITPVCFGIFYWYMQCQYQWSIQVLGTPLLVNSALHMSVKSRQRIWMLAAAAY</sequence>
<evidence type="ECO:0000313" key="1">
    <source>
        <dbReference type="EMBL" id="KAG7160675.1"/>
    </source>
</evidence>
<organism evidence="1 2">
    <name type="scientific">Homarus americanus</name>
    <name type="common">American lobster</name>
    <dbReference type="NCBI Taxonomy" id="6706"/>
    <lineage>
        <taxon>Eukaryota</taxon>
        <taxon>Metazoa</taxon>
        <taxon>Ecdysozoa</taxon>
        <taxon>Arthropoda</taxon>
        <taxon>Crustacea</taxon>
        <taxon>Multicrustacea</taxon>
        <taxon>Malacostraca</taxon>
        <taxon>Eumalacostraca</taxon>
        <taxon>Eucarida</taxon>
        <taxon>Decapoda</taxon>
        <taxon>Pleocyemata</taxon>
        <taxon>Astacidea</taxon>
        <taxon>Nephropoidea</taxon>
        <taxon>Nephropidae</taxon>
        <taxon>Homarus</taxon>
    </lineage>
</organism>
<evidence type="ECO:0000313" key="2">
    <source>
        <dbReference type="Proteomes" id="UP000747542"/>
    </source>
</evidence>
<protein>
    <submittedName>
        <fullName evidence="1">Uncharacterized protein</fullName>
    </submittedName>
</protein>
<dbReference type="Proteomes" id="UP000747542">
    <property type="component" value="Unassembled WGS sequence"/>
</dbReference>